<dbReference type="PANTHER" id="PTHR34310">
    <property type="entry name" value="DUF427 DOMAIN PROTEIN (AFU_ORTHOLOGUE AFUA_3G02220)"/>
    <property type="match status" value="1"/>
</dbReference>
<name>A0A7W7T5Z8_9PSEU</name>
<dbReference type="Proteomes" id="UP000542674">
    <property type="component" value="Unassembled WGS sequence"/>
</dbReference>
<dbReference type="InterPro" id="IPR038694">
    <property type="entry name" value="DUF427_sf"/>
</dbReference>
<dbReference type="InterPro" id="IPR007361">
    <property type="entry name" value="DUF427"/>
</dbReference>
<protein>
    <submittedName>
        <fullName evidence="2">Uncharacterized protein (DUF427 family)</fullName>
    </submittedName>
</protein>
<dbReference type="AlphaFoldDB" id="A0A7W7T5Z8"/>
<dbReference type="Gene3D" id="2.170.150.40">
    <property type="entry name" value="Domain of unknown function (DUF427)"/>
    <property type="match status" value="2"/>
</dbReference>
<dbReference type="RefSeq" id="WP_184671710.1">
    <property type="nucleotide sequence ID" value="NZ_BAABAI010000020.1"/>
</dbReference>
<feature type="domain" description="DUF427" evidence="1">
    <location>
        <begin position="14"/>
        <end position="84"/>
    </location>
</feature>
<organism evidence="2 3">
    <name type="scientific">Saccharothrix violaceirubra</name>
    <dbReference type="NCBI Taxonomy" id="413306"/>
    <lineage>
        <taxon>Bacteria</taxon>
        <taxon>Bacillati</taxon>
        <taxon>Actinomycetota</taxon>
        <taxon>Actinomycetes</taxon>
        <taxon>Pseudonocardiales</taxon>
        <taxon>Pseudonocardiaceae</taxon>
        <taxon>Saccharothrix</taxon>
    </lineage>
</organism>
<feature type="domain" description="DUF427" evidence="1">
    <location>
        <begin position="127"/>
        <end position="218"/>
    </location>
</feature>
<evidence type="ECO:0000313" key="3">
    <source>
        <dbReference type="Proteomes" id="UP000542674"/>
    </source>
</evidence>
<comment type="caution">
    <text evidence="2">The sequence shown here is derived from an EMBL/GenBank/DDBJ whole genome shotgun (WGS) entry which is preliminary data.</text>
</comment>
<proteinExistence type="predicted"/>
<evidence type="ECO:0000259" key="1">
    <source>
        <dbReference type="Pfam" id="PF04248"/>
    </source>
</evidence>
<gene>
    <name evidence="2" type="ORF">F4559_004566</name>
</gene>
<dbReference type="Pfam" id="PF04248">
    <property type="entry name" value="NTP_transf_9"/>
    <property type="match status" value="2"/>
</dbReference>
<dbReference type="PANTHER" id="PTHR34310:SF9">
    <property type="entry name" value="BLR5716 PROTEIN"/>
    <property type="match status" value="1"/>
</dbReference>
<evidence type="ECO:0000313" key="2">
    <source>
        <dbReference type="EMBL" id="MBB4967207.1"/>
    </source>
</evidence>
<sequence>MSETIRLEEGAKRVRAFLGGVPAADTTRPVLVWEKPYCPTYYFPAADVPATLTPTGETRDGAVVHDVTVGGTTARNAALTRPEPELRDLVRLEWDAFDEWFEEDQPVYVHPRDPYVRVDALPSSRHVRVVIDGVVIAESRRPVVLFETGLPPRYYLPLADVRQEVLRPTATTTSCPYKGTASYWSAVLDGRVHEDVAWGYRTPLPESAPIAGLVAFYGGRVELHVDGRRVFN</sequence>
<reference evidence="2 3" key="1">
    <citation type="submission" date="2020-08" db="EMBL/GenBank/DDBJ databases">
        <title>Sequencing the genomes of 1000 actinobacteria strains.</title>
        <authorList>
            <person name="Klenk H.-P."/>
        </authorList>
    </citation>
    <scope>NUCLEOTIDE SEQUENCE [LARGE SCALE GENOMIC DNA]</scope>
    <source>
        <strain evidence="2 3">DSM 45084</strain>
    </source>
</reference>
<accession>A0A7W7T5Z8</accession>
<keyword evidence="3" id="KW-1185">Reference proteome</keyword>
<dbReference type="EMBL" id="JACHJS010000001">
    <property type="protein sequence ID" value="MBB4967207.1"/>
    <property type="molecule type" value="Genomic_DNA"/>
</dbReference>